<keyword evidence="4 11" id="KW-0067">ATP-binding</keyword>
<reference evidence="12" key="1">
    <citation type="journal article" date="2019" name="Int. J. Syst. Evol. Microbiol.">
        <title>The Global Catalogue of Microorganisms (GCM) 10K type strain sequencing project: providing services to taxonomists for standard genome sequencing and annotation.</title>
        <authorList>
            <consortium name="The Broad Institute Genomics Platform"/>
            <consortium name="The Broad Institute Genome Sequencing Center for Infectious Disease"/>
            <person name="Wu L."/>
            <person name="Ma J."/>
        </authorList>
    </citation>
    <scope>NUCLEOTIDE SEQUENCE [LARGE SCALE GENOMIC DNA]</scope>
    <source>
        <strain evidence="12">TISTR 1827</strain>
    </source>
</reference>
<evidence type="ECO:0000256" key="4">
    <source>
        <dbReference type="ARBA" id="ARBA00022840"/>
    </source>
</evidence>
<dbReference type="InterPro" id="IPR011527">
    <property type="entry name" value="ABC1_TM_dom"/>
</dbReference>
<dbReference type="GO" id="GO:0005524">
    <property type="term" value="F:ATP binding"/>
    <property type="evidence" value="ECO:0007669"/>
    <property type="project" value="UniProtKB-KW"/>
</dbReference>
<feature type="transmembrane region" description="Helical" evidence="8">
    <location>
        <begin position="157"/>
        <end position="182"/>
    </location>
</feature>
<dbReference type="PROSITE" id="PS00211">
    <property type="entry name" value="ABC_TRANSPORTER_1"/>
    <property type="match status" value="1"/>
</dbReference>
<feature type="transmembrane region" description="Helical" evidence="8">
    <location>
        <begin position="235"/>
        <end position="258"/>
    </location>
</feature>
<dbReference type="Pfam" id="PF00005">
    <property type="entry name" value="ABC_tran"/>
    <property type="match status" value="1"/>
</dbReference>
<dbReference type="InterPro" id="IPR027417">
    <property type="entry name" value="P-loop_NTPase"/>
</dbReference>
<keyword evidence="6 8" id="KW-0472">Membrane</keyword>
<keyword evidence="5 8" id="KW-1133">Transmembrane helix</keyword>
<name>A0ABW5QTR8_9BACL</name>
<dbReference type="InterPro" id="IPR036640">
    <property type="entry name" value="ABC1_TM_sf"/>
</dbReference>
<keyword evidence="3" id="KW-0547">Nucleotide-binding</keyword>
<dbReference type="Pfam" id="PF00664">
    <property type="entry name" value="ABC_membrane"/>
    <property type="match status" value="1"/>
</dbReference>
<evidence type="ECO:0000256" key="1">
    <source>
        <dbReference type="ARBA" id="ARBA00004651"/>
    </source>
</evidence>
<dbReference type="InterPro" id="IPR003439">
    <property type="entry name" value="ABC_transporter-like_ATP-bd"/>
</dbReference>
<dbReference type="CDD" id="cd18548">
    <property type="entry name" value="ABC_6TM_Tm287_like"/>
    <property type="match status" value="1"/>
</dbReference>
<evidence type="ECO:0000256" key="5">
    <source>
        <dbReference type="ARBA" id="ARBA00022989"/>
    </source>
</evidence>
<feature type="transmembrane region" description="Helical" evidence="8">
    <location>
        <begin position="133"/>
        <end position="151"/>
    </location>
</feature>
<dbReference type="PANTHER" id="PTHR43394:SF1">
    <property type="entry name" value="ATP-BINDING CASSETTE SUB-FAMILY B MEMBER 10, MITOCHONDRIAL"/>
    <property type="match status" value="1"/>
</dbReference>
<evidence type="ECO:0000256" key="2">
    <source>
        <dbReference type="ARBA" id="ARBA00022692"/>
    </source>
</evidence>
<sequence>MAYIRKYIRKYGLLFTLSVLLVTGEAFVDLLQPAIMARMVDEGVASKDLDLVMRLGGWMLLITALGAVAAASRNIVSSWVSQNFGAELRQDLFEKVQSLSLANVDRFDKASLVTRMTNDVTQVQNFVNGMMRIFVKAPVLCIGSVIMAFRLNPYLSMVLIAVVPAVGLLIVMNMKIGFPLFIKVQSALDRLNGAMREYLSGVRVVKAFNRFDYEQDKFDRINSQYERRSISAQRIMAAFGPGVTFAINIGIIAVLWIGGIRVDSGHIPVGHIIAFVNYMTQILFSLTTMTMIINMFVRAKASAGRIGEVLRETDRMVATDTPGSADSPDTAISTEKPKPNNGPRSIAFENVSFSYGGTEQEQVLKDISFECRAGKTLAVIGSTGSGKSSLAKLIPRLYDVKSGAVTIGGVDVRNMPPKALRESIAIVPQQTLLFTGTVLDNIRMGKPEATMEEVEQAARLAAAHGFISELPEGYGTVLGQGGVNLSGGQKQRIAIARALVRKPDILILDDCTSALDNTTEAAIKEGIARYAKGITCMMIAQRITSVMDADQILVLDEGRIAGIGSHAELMSRCSVYREIYRSQFGKEAESYA</sequence>
<dbReference type="Proteomes" id="UP001597493">
    <property type="component" value="Unassembled WGS sequence"/>
</dbReference>
<organism evidence="11 12">
    <name type="scientific">Paenibacillus thailandensis</name>
    <dbReference type="NCBI Taxonomy" id="393250"/>
    <lineage>
        <taxon>Bacteria</taxon>
        <taxon>Bacillati</taxon>
        <taxon>Bacillota</taxon>
        <taxon>Bacilli</taxon>
        <taxon>Bacillales</taxon>
        <taxon>Paenibacillaceae</taxon>
        <taxon>Paenibacillus</taxon>
    </lineage>
</organism>
<evidence type="ECO:0000256" key="7">
    <source>
        <dbReference type="SAM" id="MobiDB-lite"/>
    </source>
</evidence>
<proteinExistence type="predicted"/>
<dbReference type="SUPFAM" id="SSF52540">
    <property type="entry name" value="P-loop containing nucleoside triphosphate hydrolases"/>
    <property type="match status" value="1"/>
</dbReference>
<dbReference type="Gene3D" id="1.20.1560.10">
    <property type="entry name" value="ABC transporter type 1, transmembrane domain"/>
    <property type="match status" value="1"/>
</dbReference>
<accession>A0ABW5QTR8</accession>
<comment type="caution">
    <text evidence="11">The sequence shown here is derived from an EMBL/GenBank/DDBJ whole genome shotgun (WGS) entry which is preliminary data.</text>
</comment>
<evidence type="ECO:0000313" key="12">
    <source>
        <dbReference type="Proteomes" id="UP001597493"/>
    </source>
</evidence>
<dbReference type="PROSITE" id="PS50929">
    <property type="entry name" value="ABC_TM1F"/>
    <property type="match status" value="1"/>
</dbReference>
<dbReference type="EMBL" id="JBHUMY010000006">
    <property type="protein sequence ID" value="MFD2659767.1"/>
    <property type="molecule type" value="Genomic_DNA"/>
</dbReference>
<dbReference type="PROSITE" id="PS50893">
    <property type="entry name" value="ABC_TRANSPORTER_2"/>
    <property type="match status" value="1"/>
</dbReference>
<dbReference type="InterPro" id="IPR017871">
    <property type="entry name" value="ABC_transporter-like_CS"/>
</dbReference>
<dbReference type="InterPro" id="IPR003593">
    <property type="entry name" value="AAA+_ATPase"/>
</dbReference>
<feature type="domain" description="ABC transporter" evidence="9">
    <location>
        <begin position="346"/>
        <end position="582"/>
    </location>
</feature>
<dbReference type="Gene3D" id="3.40.50.300">
    <property type="entry name" value="P-loop containing nucleotide triphosphate hydrolases"/>
    <property type="match status" value="1"/>
</dbReference>
<keyword evidence="2 8" id="KW-0812">Transmembrane</keyword>
<feature type="region of interest" description="Disordered" evidence="7">
    <location>
        <begin position="318"/>
        <end position="344"/>
    </location>
</feature>
<evidence type="ECO:0000256" key="3">
    <source>
        <dbReference type="ARBA" id="ARBA00022741"/>
    </source>
</evidence>
<evidence type="ECO:0000259" key="10">
    <source>
        <dbReference type="PROSITE" id="PS50929"/>
    </source>
</evidence>
<evidence type="ECO:0000256" key="6">
    <source>
        <dbReference type="ARBA" id="ARBA00023136"/>
    </source>
</evidence>
<evidence type="ECO:0000259" key="9">
    <source>
        <dbReference type="PROSITE" id="PS50893"/>
    </source>
</evidence>
<evidence type="ECO:0000313" key="11">
    <source>
        <dbReference type="EMBL" id="MFD2659767.1"/>
    </source>
</evidence>
<protein>
    <submittedName>
        <fullName evidence="11">ABC transporter ATP-binding protein</fullName>
    </submittedName>
</protein>
<dbReference type="RefSeq" id="WP_379270451.1">
    <property type="nucleotide sequence ID" value="NZ_JBHUGT010000023.1"/>
</dbReference>
<dbReference type="SUPFAM" id="SSF90123">
    <property type="entry name" value="ABC transporter transmembrane region"/>
    <property type="match status" value="1"/>
</dbReference>
<feature type="domain" description="ABC transmembrane type-1" evidence="10">
    <location>
        <begin position="17"/>
        <end position="298"/>
    </location>
</feature>
<gene>
    <name evidence="11" type="ORF">ACFSW5_05735</name>
</gene>
<comment type="subcellular location">
    <subcellularLocation>
        <location evidence="1">Cell membrane</location>
        <topology evidence="1">Multi-pass membrane protein</topology>
    </subcellularLocation>
</comment>
<keyword evidence="12" id="KW-1185">Reference proteome</keyword>
<dbReference type="InterPro" id="IPR039421">
    <property type="entry name" value="Type_1_exporter"/>
</dbReference>
<dbReference type="SMART" id="SM00382">
    <property type="entry name" value="AAA"/>
    <property type="match status" value="1"/>
</dbReference>
<dbReference type="PANTHER" id="PTHR43394">
    <property type="entry name" value="ATP-DEPENDENT PERMEASE MDL1, MITOCHONDRIAL"/>
    <property type="match status" value="1"/>
</dbReference>
<feature type="transmembrane region" description="Helical" evidence="8">
    <location>
        <begin position="278"/>
        <end position="297"/>
    </location>
</feature>
<evidence type="ECO:0000256" key="8">
    <source>
        <dbReference type="SAM" id="Phobius"/>
    </source>
</evidence>
<feature type="transmembrane region" description="Helical" evidence="8">
    <location>
        <begin position="52"/>
        <end position="71"/>
    </location>
</feature>